<accession>A0A1F6BCI3</accession>
<evidence type="ECO:0000313" key="1">
    <source>
        <dbReference type="EMBL" id="OGG34661.1"/>
    </source>
</evidence>
<organism evidence="1 2">
    <name type="scientific">Candidatus Gottesmanbacteria bacterium RIFOXYB1_FULL_47_11</name>
    <dbReference type="NCBI Taxonomy" id="1798401"/>
    <lineage>
        <taxon>Bacteria</taxon>
        <taxon>Candidatus Gottesmaniibacteriota</taxon>
    </lineage>
</organism>
<comment type="caution">
    <text evidence="1">The sequence shown here is derived from an EMBL/GenBank/DDBJ whole genome shotgun (WGS) entry which is preliminary data.</text>
</comment>
<name>A0A1F6BCI3_9BACT</name>
<evidence type="ECO:0000313" key="2">
    <source>
        <dbReference type="Proteomes" id="UP000176186"/>
    </source>
</evidence>
<dbReference type="Proteomes" id="UP000176186">
    <property type="component" value="Unassembled WGS sequence"/>
</dbReference>
<reference evidence="1 2" key="1">
    <citation type="journal article" date="2016" name="Nat. Commun.">
        <title>Thousands of microbial genomes shed light on interconnected biogeochemical processes in an aquifer system.</title>
        <authorList>
            <person name="Anantharaman K."/>
            <person name="Brown C.T."/>
            <person name="Hug L.A."/>
            <person name="Sharon I."/>
            <person name="Castelle C.J."/>
            <person name="Probst A.J."/>
            <person name="Thomas B.C."/>
            <person name="Singh A."/>
            <person name="Wilkins M.J."/>
            <person name="Karaoz U."/>
            <person name="Brodie E.L."/>
            <person name="Williams K.H."/>
            <person name="Hubbard S.S."/>
            <person name="Banfield J.F."/>
        </authorList>
    </citation>
    <scope>NUCLEOTIDE SEQUENCE [LARGE SCALE GENOMIC DNA]</scope>
</reference>
<proteinExistence type="predicted"/>
<dbReference type="STRING" id="1798401.A2363_03950"/>
<dbReference type="EMBL" id="MFKE01000024">
    <property type="protein sequence ID" value="OGG34661.1"/>
    <property type="molecule type" value="Genomic_DNA"/>
</dbReference>
<dbReference type="AlphaFoldDB" id="A0A1F6BCI3"/>
<gene>
    <name evidence="1" type="ORF">A2363_03950</name>
</gene>
<protein>
    <submittedName>
        <fullName evidence="1">Uncharacterized protein</fullName>
    </submittedName>
</protein>
<sequence length="128" mass="14436">MGETKPTIHRDSGALWKQISGGGVDSSFQDVLMKLDVAQAKEDISPDLAETVRDVFFQLSQENPQRLNKLTMKSMTSEGPLLKFILTQLEDGGGDYRIMKSAELIAKRTGRNADDIRTEYMLWQQQQT</sequence>